<reference evidence="2" key="1">
    <citation type="submission" date="2022-01" db="EMBL/GenBank/DDBJ databases">
        <title>Complete genome of Methanomicrobium antiquum DSM 21220.</title>
        <authorList>
            <person name="Chen S.-C."/>
            <person name="You Y.-T."/>
            <person name="Zhou Y.-Z."/>
            <person name="Lai M.-C."/>
        </authorList>
    </citation>
    <scope>NUCLEOTIDE SEQUENCE</scope>
    <source>
        <strain evidence="2">DSM 21220</strain>
    </source>
</reference>
<dbReference type="KEGG" id="manq:L1994_01010"/>
<dbReference type="InterPro" id="IPR019235">
    <property type="entry name" value="DUF2178_TM"/>
</dbReference>
<sequence>MKRNTFYAIVSLIAIAVALIFWWGVNYNRPPGMEVVTGSIIIAAFAIYLLRQKIDDAVISDEMISKINEKSALRSLQIFWVGFFAFTISGLSMAMGVDNPHMRDMMIKGSVSQLIFLASILLIYAIFRIYYSDKYGGYEADEESD</sequence>
<dbReference type="GeneID" id="79948931"/>
<keyword evidence="1" id="KW-0472">Membrane</keyword>
<feature type="transmembrane region" description="Helical" evidence="1">
    <location>
        <begin position="31"/>
        <end position="50"/>
    </location>
</feature>
<gene>
    <name evidence="2" type="ORF">L1994_01010</name>
</gene>
<keyword evidence="1" id="KW-0812">Transmembrane</keyword>
<evidence type="ECO:0000313" key="2">
    <source>
        <dbReference type="EMBL" id="WFN37005.1"/>
    </source>
</evidence>
<feature type="transmembrane region" description="Helical" evidence="1">
    <location>
        <begin position="71"/>
        <end position="91"/>
    </location>
</feature>
<evidence type="ECO:0000256" key="1">
    <source>
        <dbReference type="SAM" id="Phobius"/>
    </source>
</evidence>
<organism evidence="2 3">
    <name type="scientific">Methanomicrobium antiquum</name>
    <dbReference type="NCBI Taxonomy" id="487686"/>
    <lineage>
        <taxon>Archaea</taxon>
        <taxon>Methanobacteriati</taxon>
        <taxon>Methanobacteriota</taxon>
        <taxon>Stenosarchaea group</taxon>
        <taxon>Methanomicrobia</taxon>
        <taxon>Methanomicrobiales</taxon>
        <taxon>Methanomicrobiaceae</taxon>
        <taxon>Methanomicrobium</taxon>
    </lineage>
</organism>
<evidence type="ECO:0000313" key="3">
    <source>
        <dbReference type="Proteomes" id="UP001218895"/>
    </source>
</evidence>
<protein>
    <submittedName>
        <fullName evidence="2">DUF2178 domain-containing protein</fullName>
    </submittedName>
</protein>
<dbReference type="Pfam" id="PF09946">
    <property type="entry name" value="DUF2178"/>
    <property type="match status" value="1"/>
</dbReference>
<proteinExistence type="predicted"/>
<dbReference type="Proteomes" id="UP001218895">
    <property type="component" value="Chromosome"/>
</dbReference>
<accession>A0AAF0FP21</accession>
<dbReference type="EMBL" id="CP091092">
    <property type="protein sequence ID" value="WFN37005.1"/>
    <property type="molecule type" value="Genomic_DNA"/>
</dbReference>
<feature type="transmembrane region" description="Helical" evidence="1">
    <location>
        <begin position="7"/>
        <end position="25"/>
    </location>
</feature>
<dbReference type="RefSeq" id="WP_278099843.1">
    <property type="nucleotide sequence ID" value="NZ_CP091092.1"/>
</dbReference>
<feature type="transmembrane region" description="Helical" evidence="1">
    <location>
        <begin position="111"/>
        <end position="131"/>
    </location>
</feature>
<keyword evidence="3" id="KW-1185">Reference proteome</keyword>
<name>A0AAF0FP21_9EURY</name>
<keyword evidence="1" id="KW-1133">Transmembrane helix</keyword>
<dbReference type="AlphaFoldDB" id="A0AAF0FP21"/>